<name>A0A077M361_9MICO</name>
<proteinExistence type="predicted"/>
<dbReference type="EC" id="2.7.7.6" evidence="1"/>
<gene>
    <name evidence="1" type="ORF">BN12_780020</name>
</gene>
<evidence type="ECO:0000313" key="1">
    <source>
        <dbReference type="EMBL" id="CCH80171.1"/>
    </source>
</evidence>
<dbReference type="STRING" id="1194083.BN12_780020"/>
<dbReference type="OrthoDB" id="4861979at2"/>
<accession>A0A077M361</accession>
<evidence type="ECO:0000313" key="2">
    <source>
        <dbReference type="Proteomes" id="UP000035721"/>
    </source>
</evidence>
<dbReference type="Proteomes" id="UP000035721">
    <property type="component" value="Unassembled WGS sequence"/>
</dbReference>
<reference evidence="1 2" key="1">
    <citation type="journal article" date="2013" name="ISME J.">
        <title>A metabolic model for members of the genus Tetrasphaera involved in enhanced biological phosphorus removal.</title>
        <authorList>
            <person name="Kristiansen R."/>
            <person name="Nguyen H.T.T."/>
            <person name="Saunders A.M."/>
            <person name="Nielsen J.L."/>
            <person name="Wimmer R."/>
            <person name="Le V.Q."/>
            <person name="McIlroy S.J."/>
            <person name="Petrovski S."/>
            <person name="Seviour R.J."/>
            <person name="Calteau A."/>
            <person name="Nielsen K.L."/>
            <person name="Nielsen P.H."/>
        </authorList>
    </citation>
    <scope>NUCLEOTIDE SEQUENCE [LARGE SCALE GENOMIC DNA]</scope>
    <source>
        <strain evidence="1 2">T1-X7</strain>
    </source>
</reference>
<keyword evidence="1" id="KW-0548">Nucleotidyltransferase</keyword>
<protein>
    <submittedName>
        <fullName evidence="1">RNA polymerase sigma-70 factor</fullName>
        <ecNumber evidence="1">2.7.7.6</ecNumber>
    </submittedName>
</protein>
<dbReference type="GO" id="GO:0003899">
    <property type="term" value="F:DNA-directed RNA polymerase activity"/>
    <property type="evidence" value="ECO:0007669"/>
    <property type="project" value="UniProtKB-EC"/>
</dbReference>
<comment type="caution">
    <text evidence="1">The sequence shown here is derived from an EMBL/GenBank/DDBJ whole genome shotgun (WGS) entry which is preliminary data.</text>
</comment>
<keyword evidence="1" id="KW-0808">Transferase</keyword>
<keyword evidence="2" id="KW-1185">Reference proteome</keyword>
<dbReference type="AlphaFoldDB" id="A0A077M361"/>
<sequence>MGSASAVTVYRSGHAYTAATLGRDVTRLGATAGLHPLTSDTPTTGPIGTAKGAWACATALGVPSDARLVVDVATFAGKPAAILRVETSTGSVAYAVKRSCTTGSPGLLAGPAIVG</sequence>
<dbReference type="EMBL" id="CAJB01000412">
    <property type="protein sequence ID" value="CCH80171.1"/>
    <property type="molecule type" value="Genomic_DNA"/>
</dbReference>
<organism evidence="1 2">
    <name type="scientific">Nostocoides japonicum T1-X7</name>
    <dbReference type="NCBI Taxonomy" id="1194083"/>
    <lineage>
        <taxon>Bacteria</taxon>
        <taxon>Bacillati</taxon>
        <taxon>Actinomycetota</taxon>
        <taxon>Actinomycetes</taxon>
        <taxon>Micrococcales</taxon>
        <taxon>Intrasporangiaceae</taxon>
        <taxon>Nostocoides</taxon>
    </lineage>
</organism>